<accession>A0A1H0K841</accession>
<dbReference type="GO" id="GO:0016787">
    <property type="term" value="F:hydrolase activity"/>
    <property type="evidence" value="ECO:0007669"/>
    <property type="project" value="UniProtKB-KW"/>
</dbReference>
<dbReference type="STRING" id="504798.SAMN05421871_102672"/>
<keyword evidence="5" id="KW-1185">Reference proteome</keyword>
<dbReference type="AlphaFoldDB" id="A0A1H0K841"/>
<name>A0A1H0K841_9PSEU</name>
<dbReference type="InterPro" id="IPR000026">
    <property type="entry name" value="N1-like"/>
</dbReference>
<proteinExistence type="predicted"/>
<gene>
    <name evidence="4" type="ORF">SAMN05192558_103377</name>
</gene>
<evidence type="ECO:0000313" key="5">
    <source>
        <dbReference type="Proteomes" id="UP000199651"/>
    </source>
</evidence>
<dbReference type="SUPFAM" id="SSF53933">
    <property type="entry name" value="Microbial ribonucleases"/>
    <property type="match status" value="1"/>
</dbReference>
<dbReference type="GO" id="GO:0004521">
    <property type="term" value="F:RNA endonuclease activity"/>
    <property type="evidence" value="ECO:0007669"/>
    <property type="project" value="InterPro"/>
</dbReference>
<dbReference type="Gene3D" id="3.10.450.30">
    <property type="entry name" value="Microbial ribonucleases"/>
    <property type="match status" value="1"/>
</dbReference>
<dbReference type="Pfam" id="PF00545">
    <property type="entry name" value="Ribonuclease"/>
    <property type="match status" value="1"/>
</dbReference>
<dbReference type="GO" id="GO:0003723">
    <property type="term" value="F:RNA binding"/>
    <property type="evidence" value="ECO:0007669"/>
    <property type="project" value="InterPro"/>
</dbReference>
<reference evidence="5" key="1">
    <citation type="submission" date="2016-10" db="EMBL/GenBank/DDBJ databases">
        <authorList>
            <person name="Varghese N."/>
            <person name="Submissions S."/>
        </authorList>
    </citation>
    <scope>NUCLEOTIDE SEQUENCE [LARGE SCALE GENOMIC DNA]</scope>
    <source>
        <strain evidence="5">IBRC-M 10655</strain>
    </source>
</reference>
<keyword evidence="2" id="KW-0378">Hydrolase</keyword>
<dbReference type="EMBL" id="FNJB01000003">
    <property type="protein sequence ID" value="SDO52059.1"/>
    <property type="molecule type" value="Genomic_DNA"/>
</dbReference>
<sequence>MGSRKRITAALVGLVVLVLAGWLIREVGSGDAAAPAPPSSSAVPGVESGLDVRPLSQLPKEAADTWRLIQRDGPFPYPRNDGTTFQNREKLLPAKKSGYYREYTVPTPGSPDRGARRLIHGSGKELFYTGDHYASFVLVDPTR</sequence>
<dbReference type="Proteomes" id="UP000199651">
    <property type="component" value="Unassembled WGS sequence"/>
</dbReference>
<organism evidence="4 5">
    <name type="scientific">Actinokineospora alba</name>
    <dbReference type="NCBI Taxonomy" id="504798"/>
    <lineage>
        <taxon>Bacteria</taxon>
        <taxon>Bacillati</taxon>
        <taxon>Actinomycetota</taxon>
        <taxon>Actinomycetes</taxon>
        <taxon>Pseudonocardiales</taxon>
        <taxon>Pseudonocardiaceae</taxon>
        <taxon>Actinokineospora</taxon>
    </lineage>
</organism>
<protein>
    <submittedName>
        <fullName evidence="4">Guanyl-specific ribonuclease Sa</fullName>
    </submittedName>
</protein>
<dbReference type="OrthoDB" id="5326845at2"/>
<dbReference type="InterPro" id="IPR016191">
    <property type="entry name" value="Ribonuclease/ribotoxin"/>
</dbReference>
<evidence type="ECO:0000313" key="4">
    <source>
        <dbReference type="EMBL" id="SDO52059.1"/>
    </source>
</evidence>
<dbReference type="RefSeq" id="WP_091372297.1">
    <property type="nucleotide sequence ID" value="NZ_FNDV01000002.1"/>
</dbReference>
<keyword evidence="1" id="KW-0540">Nuclease</keyword>
<feature type="compositionally biased region" description="Low complexity" evidence="3">
    <location>
        <begin position="30"/>
        <end position="49"/>
    </location>
</feature>
<feature type="region of interest" description="Disordered" evidence="3">
    <location>
        <begin position="30"/>
        <end position="50"/>
    </location>
</feature>
<evidence type="ECO:0000256" key="1">
    <source>
        <dbReference type="ARBA" id="ARBA00022722"/>
    </source>
</evidence>
<evidence type="ECO:0000256" key="3">
    <source>
        <dbReference type="SAM" id="MobiDB-lite"/>
    </source>
</evidence>
<evidence type="ECO:0000256" key="2">
    <source>
        <dbReference type="ARBA" id="ARBA00022801"/>
    </source>
</evidence>